<comment type="cofactor">
    <cofactor evidence="2">
        <name>a divalent metal cation</name>
        <dbReference type="ChEBI" id="CHEBI:60240"/>
    </cofactor>
</comment>
<evidence type="ECO:0000256" key="1">
    <source>
        <dbReference type="ARBA" id="ARBA00008950"/>
    </source>
</evidence>
<evidence type="ECO:0000313" key="4">
    <source>
        <dbReference type="EMBL" id="TCS43286.1"/>
    </source>
</evidence>
<dbReference type="CDD" id="cd00841">
    <property type="entry name" value="MPP_YfcE"/>
    <property type="match status" value="1"/>
</dbReference>
<dbReference type="GO" id="GO:0046872">
    <property type="term" value="F:metal ion binding"/>
    <property type="evidence" value="ECO:0007669"/>
    <property type="project" value="UniProtKB-KW"/>
</dbReference>
<dbReference type="InterPro" id="IPR000979">
    <property type="entry name" value="Phosphodiesterase_MJ0936/Vps29"/>
</dbReference>
<dbReference type="SUPFAM" id="SSF56300">
    <property type="entry name" value="Metallo-dependent phosphatases"/>
    <property type="match status" value="1"/>
</dbReference>
<dbReference type="OrthoDB" id="9800565at2"/>
<dbReference type="InterPro" id="IPR029052">
    <property type="entry name" value="Metallo-depent_PP-like"/>
</dbReference>
<evidence type="ECO:0000313" key="5">
    <source>
        <dbReference type="Proteomes" id="UP000295793"/>
    </source>
</evidence>
<evidence type="ECO:0000256" key="2">
    <source>
        <dbReference type="RuleBase" id="RU362039"/>
    </source>
</evidence>
<dbReference type="AlphaFoldDB" id="A0A4R3ICJ4"/>
<dbReference type="EMBL" id="SLZR01000002">
    <property type="protein sequence ID" value="TCS43286.1"/>
    <property type="molecule type" value="Genomic_DNA"/>
</dbReference>
<dbReference type="NCBIfam" id="TIGR00040">
    <property type="entry name" value="yfcE"/>
    <property type="match status" value="1"/>
</dbReference>
<comment type="similarity">
    <text evidence="1 2">Belongs to the metallophosphoesterase superfamily. YfcE family.</text>
</comment>
<comment type="caution">
    <text evidence="4">The sequence shown here is derived from an EMBL/GenBank/DDBJ whole genome shotgun (WGS) entry which is preliminary data.</text>
</comment>
<dbReference type="Proteomes" id="UP000295793">
    <property type="component" value="Unassembled WGS sequence"/>
</dbReference>
<feature type="domain" description="Calcineurin-like phosphoesterase" evidence="3">
    <location>
        <begin position="1"/>
        <end position="162"/>
    </location>
</feature>
<dbReference type="GO" id="GO:0016787">
    <property type="term" value="F:hydrolase activity"/>
    <property type="evidence" value="ECO:0007669"/>
    <property type="project" value="UniProtKB-UniRule"/>
</dbReference>
<gene>
    <name evidence="4" type="ORF">BCF53_102312</name>
</gene>
<protein>
    <recommendedName>
        <fullName evidence="2">Phosphoesterase</fullName>
        <ecNumber evidence="2">3.1.4.-</ecNumber>
    </recommendedName>
</protein>
<dbReference type="PANTHER" id="PTHR11124">
    <property type="entry name" value="VACUOLAR SORTING PROTEIN VPS29"/>
    <property type="match status" value="1"/>
</dbReference>
<dbReference type="Gene3D" id="3.60.21.10">
    <property type="match status" value="1"/>
</dbReference>
<dbReference type="RefSeq" id="WP_132700075.1">
    <property type="nucleotide sequence ID" value="NZ_SLZR01000002.1"/>
</dbReference>
<organism evidence="4 5">
    <name type="scientific">Reinekea marinisedimentorum</name>
    <dbReference type="NCBI Taxonomy" id="230495"/>
    <lineage>
        <taxon>Bacteria</taxon>
        <taxon>Pseudomonadati</taxon>
        <taxon>Pseudomonadota</taxon>
        <taxon>Gammaproteobacteria</taxon>
        <taxon>Oceanospirillales</taxon>
        <taxon>Saccharospirillaceae</taxon>
        <taxon>Reinekea</taxon>
    </lineage>
</organism>
<keyword evidence="5" id="KW-1185">Reference proteome</keyword>
<dbReference type="EC" id="3.1.4.-" evidence="2"/>
<dbReference type="InterPro" id="IPR041802">
    <property type="entry name" value="MPP_YfcE"/>
</dbReference>
<dbReference type="Pfam" id="PF12850">
    <property type="entry name" value="Metallophos_2"/>
    <property type="match status" value="1"/>
</dbReference>
<dbReference type="InterPro" id="IPR024654">
    <property type="entry name" value="Calcineurin-like_PHP_lpxH"/>
</dbReference>
<proteinExistence type="inferred from homology"/>
<name>A0A4R3ICJ4_9GAMM</name>
<dbReference type="NCBIfam" id="NF006988">
    <property type="entry name" value="PRK09453.1"/>
    <property type="match status" value="1"/>
</dbReference>
<accession>A0A4R3ICJ4</accession>
<evidence type="ECO:0000259" key="3">
    <source>
        <dbReference type="Pfam" id="PF12850"/>
    </source>
</evidence>
<reference evidence="4 5" key="1">
    <citation type="submission" date="2019-03" db="EMBL/GenBank/DDBJ databases">
        <title>Genomic Encyclopedia of Archaeal and Bacterial Type Strains, Phase II (KMG-II): from individual species to whole genera.</title>
        <authorList>
            <person name="Goeker M."/>
        </authorList>
    </citation>
    <scope>NUCLEOTIDE SEQUENCE [LARGE SCALE GENOMIC DNA]</scope>
    <source>
        <strain evidence="4 5">DSM 15388</strain>
    </source>
</reference>
<sequence>MKFFVCSDIHGDLNALQLALAAFERSGASQILLLGDLLNHGPRNALPEAYNPMAVAELLNRYAEKIISVRGNCDSEVDQALISFPVLGEHNQLFIGRRRVFLCHGHTYTVETPPVLPAGSIFVSGHTHVPVAEQQGELFLFNPGSVSIPRQGWAASYGLLEQDRLTVLDLNNHDVLKECALT</sequence>
<keyword evidence="2" id="KW-0479">Metal-binding</keyword>